<dbReference type="PANTHER" id="PTHR32347">
    <property type="entry name" value="EFFLUX SYSTEM COMPONENT YKNX-RELATED"/>
    <property type="match status" value="1"/>
</dbReference>
<reference evidence="5" key="1">
    <citation type="submission" date="2020-10" db="EMBL/GenBank/DDBJ databases">
        <authorList>
            <person name="Gilroy R."/>
        </authorList>
    </citation>
    <scope>NUCLEOTIDE SEQUENCE</scope>
    <source>
        <strain evidence="5">B1-20833</strain>
    </source>
</reference>
<feature type="domain" description="Multidrug resistance protein MdtA-like C-terminal permuted SH3" evidence="4">
    <location>
        <begin position="361"/>
        <end position="404"/>
    </location>
</feature>
<name>A0A9D9ESA8_9BACT</name>
<dbReference type="PANTHER" id="PTHR32347:SF14">
    <property type="entry name" value="EFFLUX SYSTEM COMPONENT YKNX-RELATED"/>
    <property type="match status" value="1"/>
</dbReference>
<dbReference type="Gene3D" id="2.40.30.170">
    <property type="match status" value="1"/>
</dbReference>
<gene>
    <name evidence="5" type="ORF">IAC06_02780</name>
</gene>
<evidence type="ECO:0000256" key="1">
    <source>
        <dbReference type="ARBA" id="ARBA00004196"/>
    </source>
</evidence>
<dbReference type="GO" id="GO:0030313">
    <property type="term" value="C:cell envelope"/>
    <property type="evidence" value="ECO:0007669"/>
    <property type="project" value="UniProtKB-SubCell"/>
</dbReference>
<dbReference type="Proteomes" id="UP000823661">
    <property type="component" value="Unassembled WGS sequence"/>
</dbReference>
<evidence type="ECO:0000313" key="6">
    <source>
        <dbReference type="Proteomes" id="UP000823661"/>
    </source>
</evidence>
<evidence type="ECO:0000259" key="4">
    <source>
        <dbReference type="Pfam" id="PF25967"/>
    </source>
</evidence>
<keyword evidence="2 3" id="KW-0175">Coiled coil</keyword>
<dbReference type="AlphaFoldDB" id="A0A9D9ESA8"/>
<proteinExistence type="predicted"/>
<evidence type="ECO:0000313" key="5">
    <source>
        <dbReference type="EMBL" id="MBO8451796.1"/>
    </source>
</evidence>
<dbReference type="EMBL" id="JADIMI010000022">
    <property type="protein sequence ID" value="MBO8451796.1"/>
    <property type="molecule type" value="Genomic_DNA"/>
</dbReference>
<evidence type="ECO:0000256" key="3">
    <source>
        <dbReference type="SAM" id="Coils"/>
    </source>
</evidence>
<dbReference type="Gene3D" id="2.40.420.20">
    <property type="match status" value="1"/>
</dbReference>
<feature type="coiled-coil region" evidence="3">
    <location>
        <begin position="132"/>
        <end position="204"/>
    </location>
</feature>
<comment type="subcellular location">
    <subcellularLocation>
        <location evidence="1">Cell envelope</location>
    </subcellularLocation>
</comment>
<evidence type="ECO:0000256" key="2">
    <source>
        <dbReference type="ARBA" id="ARBA00023054"/>
    </source>
</evidence>
<accession>A0A9D9ESA8</accession>
<dbReference type="Pfam" id="PF25967">
    <property type="entry name" value="RND-MFP_C"/>
    <property type="match status" value="1"/>
</dbReference>
<comment type="caution">
    <text evidence="5">The sequence shown here is derived from an EMBL/GenBank/DDBJ whole genome shotgun (WGS) entry which is preliminary data.</text>
</comment>
<dbReference type="InterPro" id="IPR050465">
    <property type="entry name" value="UPF0194_transport"/>
</dbReference>
<organism evidence="5 6">
    <name type="scientific">Candidatus Cryptobacteroides intestinavium</name>
    <dbReference type="NCBI Taxonomy" id="2840766"/>
    <lineage>
        <taxon>Bacteria</taxon>
        <taxon>Pseudomonadati</taxon>
        <taxon>Bacteroidota</taxon>
        <taxon>Bacteroidia</taxon>
        <taxon>Bacteroidales</taxon>
        <taxon>Candidatus Cryptobacteroides</taxon>
    </lineage>
</organism>
<reference evidence="5" key="2">
    <citation type="journal article" date="2021" name="PeerJ">
        <title>Extensive microbial diversity within the chicken gut microbiome revealed by metagenomics and culture.</title>
        <authorList>
            <person name="Gilroy R."/>
            <person name="Ravi A."/>
            <person name="Getino M."/>
            <person name="Pursley I."/>
            <person name="Horton D.L."/>
            <person name="Alikhan N.F."/>
            <person name="Baker D."/>
            <person name="Gharbi K."/>
            <person name="Hall N."/>
            <person name="Watson M."/>
            <person name="Adriaenssens E.M."/>
            <person name="Foster-Nyarko E."/>
            <person name="Jarju S."/>
            <person name="Secka A."/>
            <person name="Antonio M."/>
            <person name="Oren A."/>
            <person name="Chaudhuri R.R."/>
            <person name="La Ragione R."/>
            <person name="Hildebrand F."/>
            <person name="Pallen M.J."/>
        </authorList>
    </citation>
    <scope>NUCLEOTIDE SEQUENCE</scope>
    <source>
        <strain evidence="5">B1-20833</strain>
    </source>
</reference>
<protein>
    <submittedName>
        <fullName evidence="5">HlyD family efflux transporter periplasmic adaptor subunit</fullName>
    </submittedName>
</protein>
<dbReference type="InterPro" id="IPR058627">
    <property type="entry name" value="MdtA-like_C"/>
</dbReference>
<sequence length="414" mass="46093">MMDRKIPEDVRKKIRKKKYIQIFCSAVLLAGVIGVLASVLGPSVSGDSIDVSTVVRGPLEISLGAVGSVVPFYEEIISSPISTKIVDVYRKSGERVHKGDTILQLDLSSAHVEFQTDLDDIAIKKCKMDQYRTSAESQIKELEMQILIEEKKLRRSEVQLVNEHHLDSIGASTKDKVKQMELEYEVASLQLEQLKLKLENMHNTSASDLKVYELEYKIAKDRFSIRQKTIGEAQIVAPRDATLSWVNDQIGTSVSEGEQLAILSDLSHYKVEADIADSYAGKFSAGNRAEIRMGSSVFTGSVANIVPSVTDGRILFTVLIDDSENEAFRPGLRVDVNVINAVKEDVLKINNRAYYSGPGTYDLWVISGNVAEKKQVRLGESSHSEVEVISGLNEGDRVIVSNMNRYRDRRLKVK</sequence>